<feature type="non-terminal residue" evidence="2">
    <location>
        <position position="191"/>
    </location>
</feature>
<dbReference type="InterPro" id="IPR035897">
    <property type="entry name" value="Toll_tir_struct_dom_sf"/>
</dbReference>
<comment type="caution">
    <text evidence="2">The sequence shown here is derived from an EMBL/GenBank/DDBJ whole genome shotgun (WGS) entry which is preliminary data.</text>
</comment>
<dbReference type="AlphaFoldDB" id="A0A7X9FSA7"/>
<proteinExistence type="predicted"/>
<sequence length="191" mass="21318">MSFQQDDFLEKSKKLVQEQQSKEVTHATFIEGFYVYGEKVAVAHLEVESSGNPGFWAIGSGSFLKLYDANTSGSSTAFTNYIGELVQTIPGAVTRERLLPTDGNQYHAFISHSYEDKDAIVRPLANGLKDLGFTIWYDEFTLKVGDSLRRSIDKGLASSRFGIVVLSPAFFAKNWPQYELNGLVAREMEGR</sequence>
<dbReference type="Gene3D" id="3.40.50.10140">
    <property type="entry name" value="Toll/interleukin-1 receptor homology (TIR) domain"/>
    <property type="match status" value="1"/>
</dbReference>
<accession>A0A7X9FSA7</accession>
<evidence type="ECO:0000259" key="1">
    <source>
        <dbReference type="PROSITE" id="PS50104"/>
    </source>
</evidence>
<dbReference type="InterPro" id="IPR000157">
    <property type="entry name" value="TIR_dom"/>
</dbReference>
<name>A0A7X9FSA7_9DELT</name>
<dbReference type="SUPFAM" id="SSF52200">
    <property type="entry name" value="Toll/Interleukin receptor TIR domain"/>
    <property type="match status" value="1"/>
</dbReference>
<dbReference type="Pfam" id="PF13676">
    <property type="entry name" value="TIR_2"/>
    <property type="match status" value="1"/>
</dbReference>
<organism evidence="2 3">
    <name type="scientific">SAR324 cluster bacterium</name>
    <dbReference type="NCBI Taxonomy" id="2024889"/>
    <lineage>
        <taxon>Bacteria</taxon>
        <taxon>Deltaproteobacteria</taxon>
        <taxon>SAR324 cluster</taxon>
    </lineage>
</organism>
<protein>
    <submittedName>
        <fullName evidence="2">Toll/interleukin-1 receptor domain-containing protein</fullName>
    </submittedName>
</protein>
<dbReference type="EMBL" id="JAAZON010000433">
    <property type="protein sequence ID" value="NMC63411.1"/>
    <property type="molecule type" value="Genomic_DNA"/>
</dbReference>
<dbReference type="PROSITE" id="PS50104">
    <property type="entry name" value="TIR"/>
    <property type="match status" value="1"/>
</dbReference>
<gene>
    <name evidence="2" type="ORF">GYA55_09630</name>
</gene>
<keyword evidence="2" id="KW-0675">Receptor</keyword>
<evidence type="ECO:0000313" key="2">
    <source>
        <dbReference type="EMBL" id="NMC63411.1"/>
    </source>
</evidence>
<evidence type="ECO:0000313" key="3">
    <source>
        <dbReference type="Proteomes" id="UP000524246"/>
    </source>
</evidence>
<feature type="domain" description="TIR" evidence="1">
    <location>
        <begin position="104"/>
        <end position="191"/>
    </location>
</feature>
<dbReference type="GO" id="GO:0007165">
    <property type="term" value="P:signal transduction"/>
    <property type="evidence" value="ECO:0007669"/>
    <property type="project" value="InterPro"/>
</dbReference>
<dbReference type="Proteomes" id="UP000524246">
    <property type="component" value="Unassembled WGS sequence"/>
</dbReference>
<reference evidence="2 3" key="1">
    <citation type="journal article" date="2020" name="Biotechnol. Biofuels">
        <title>New insights from the biogas microbiome by comprehensive genome-resolved metagenomics of nearly 1600 species originating from multiple anaerobic digesters.</title>
        <authorList>
            <person name="Campanaro S."/>
            <person name="Treu L."/>
            <person name="Rodriguez-R L.M."/>
            <person name="Kovalovszki A."/>
            <person name="Ziels R.M."/>
            <person name="Maus I."/>
            <person name="Zhu X."/>
            <person name="Kougias P.G."/>
            <person name="Basile A."/>
            <person name="Luo G."/>
            <person name="Schluter A."/>
            <person name="Konstantinidis K.T."/>
            <person name="Angelidaki I."/>
        </authorList>
    </citation>
    <scope>NUCLEOTIDE SEQUENCE [LARGE SCALE GENOMIC DNA]</scope>
    <source>
        <strain evidence="2">AS27yjCOA_65</strain>
    </source>
</reference>